<accession>A0A975WNM6</accession>
<dbReference type="Proteomes" id="UP000256297">
    <property type="component" value="Chromosome CBM2589_b"/>
</dbReference>
<evidence type="ECO:0000313" key="1">
    <source>
        <dbReference type="EMBL" id="SOY39911.1"/>
    </source>
</evidence>
<organism evidence="1 2">
    <name type="scientific">Cupriavidus taiwanensis</name>
    <dbReference type="NCBI Taxonomy" id="164546"/>
    <lineage>
        <taxon>Bacteria</taxon>
        <taxon>Pseudomonadati</taxon>
        <taxon>Pseudomonadota</taxon>
        <taxon>Betaproteobacteria</taxon>
        <taxon>Burkholderiales</taxon>
        <taxon>Burkholderiaceae</taxon>
        <taxon>Cupriavidus</taxon>
    </lineage>
</organism>
<comment type="caution">
    <text evidence="1">The sequence shown here is derived from an EMBL/GenBank/DDBJ whole genome shotgun (WGS) entry which is preliminary data.</text>
</comment>
<sequence length="87" mass="9267">MGPQSIYAELLPTQPVSNRMLPTGRFRATVRLAGNAMVEVTPFPVQAMAGPDISKAQKRIRHDVGSMGCGATYGRSAILATTHRANA</sequence>
<evidence type="ECO:0000313" key="2">
    <source>
        <dbReference type="Proteomes" id="UP000256297"/>
    </source>
</evidence>
<dbReference type="EMBL" id="OFSP01000001">
    <property type="protein sequence ID" value="SOY39911.1"/>
    <property type="molecule type" value="Genomic_DNA"/>
</dbReference>
<proteinExistence type="predicted"/>
<reference evidence="1 2" key="1">
    <citation type="submission" date="2018-01" db="EMBL/GenBank/DDBJ databases">
        <authorList>
            <person name="Clerissi C."/>
        </authorList>
    </citation>
    <scope>NUCLEOTIDE SEQUENCE [LARGE SCALE GENOMIC DNA]</scope>
    <source>
        <strain evidence="1">Cupriavidus taiwanensis STM 3521</strain>
    </source>
</reference>
<protein>
    <submittedName>
        <fullName evidence="1">Uncharacterized protein</fullName>
    </submittedName>
</protein>
<name>A0A975WNM6_9BURK</name>
<dbReference type="AlphaFoldDB" id="A0A975WNM6"/>
<gene>
    <name evidence="1" type="ORF">CBM2589_B10192</name>
</gene>